<dbReference type="EMBL" id="CU633438">
    <property type="protein sequence ID" value="CAP60464.1"/>
    <property type="molecule type" value="Genomic_DNA"/>
</dbReference>
<dbReference type="AlphaFoldDB" id="B2A8W3"/>
<dbReference type="RefSeq" id="XP_001912982.1">
    <property type="nucleotide sequence ID" value="XM_001912947.1"/>
</dbReference>
<reference evidence="8" key="1">
    <citation type="journal article" date="2008" name="Genome Biol.">
        <title>The genome sequence of the model ascomycete fungus Podospora anserina.</title>
        <authorList>
            <person name="Espagne E."/>
            <person name="Lespinet O."/>
            <person name="Malagnac F."/>
            <person name="Da Silva C."/>
            <person name="Jaillon O."/>
            <person name="Porcel B.M."/>
            <person name="Couloux A."/>
            <person name="Aury J.-M."/>
            <person name="Segurens B."/>
            <person name="Poulain J."/>
            <person name="Anthouard V."/>
            <person name="Grossetete S."/>
            <person name="Khalili H."/>
            <person name="Coppin E."/>
            <person name="Dequard-Chablat M."/>
            <person name="Picard M."/>
            <person name="Contamine V."/>
            <person name="Arnaise S."/>
            <person name="Bourdais A."/>
            <person name="Berteaux-Lecellier V."/>
            <person name="Gautheret D."/>
            <person name="de Vries R.P."/>
            <person name="Battaglia E."/>
            <person name="Coutinho P.M."/>
            <person name="Danchin E.G.J."/>
            <person name="Henrissat B."/>
            <person name="El Khoury R."/>
            <person name="Sainsard-Chanet A."/>
            <person name="Boivin A."/>
            <person name="Pinan-Lucarre B."/>
            <person name="Sellem C.H."/>
            <person name="Debuchy R."/>
            <person name="Wincker P."/>
            <person name="Weissenbach J."/>
            <person name="Silar P."/>
        </authorList>
    </citation>
    <scope>NUCLEOTIDE SEQUENCE [LARGE SCALE GENOMIC DNA]</scope>
    <source>
        <strain evidence="8">S mat+</strain>
    </source>
</reference>
<feature type="domain" description="Velvet" evidence="7">
    <location>
        <begin position="16"/>
        <end position="167"/>
    </location>
</feature>
<sequence>TPRAGNTRKSSSHLPGPFLLHAVLDVVQQPQRARMCGFGDKDRRPITPPPCVRLIVTDENTGKEIDCNEIEYGMYVLNVDLWDEHALKEVNLVRHTTASPSISSTSPASYAQMESTPAYSNILPSNIPPRDVGYGQVYPPPGQAVGPYGMQPAYGGAQSSARLVDAF</sequence>
<keyword evidence="2" id="KW-0749">Sporulation</keyword>
<evidence type="ECO:0000259" key="7">
    <source>
        <dbReference type="PROSITE" id="PS51821"/>
    </source>
</evidence>
<comment type="similarity">
    <text evidence="6">Belongs to the velvet family. VelB subfamily.</text>
</comment>
<dbReference type="PANTHER" id="PTHR33572:SF3">
    <property type="entry name" value="VELVET COMPLEX SUBUNIT B"/>
    <property type="match status" value="1"/>
</dbReference>
<name>B2A8W3_PODAN</name>
<dbReference type="InterPro" id="IPR021740">
    <property type="entry name" value="Velvet"/>
</dbReference>
<keyword evidence="4" id="KW-0804">Transcription</keyword>
<gene>
    <name evidence="8" type="ORF">PODANS_1_7600</name>
</gene>
<evidence type="ECO:0000256" key="2">
    <source>
        <dbReference type="ARBA" id="ARBA00022969"/>
    </source>
</evidence>
<comment type="subcellular location">
    <subcellularLocation>
        <location evidence="1">Nucleus</location>
    </subcellularLocation>
</comment>
<dbReference type="InterPro" id="IPR037525">
    <property type="entry name" value="Velvet_dom"/>
</dbReference>
<keyword evidence="5" id="KW-0539">Nucleus</keyword>
<proteinExistence type="inferred from homology"/>
<dbReference type="OrthoDB" id="1746739at2759"/>
<dbReference type="Pfam" id="PF11754">
    <property type="entry name" value="Velvet"/>
    <property type="match status" value="1"/>
</dbReference>
<dbReference type="PROSITE" id="PS51821">
    <property type="entry name" value="VELVET"/>
    <property type="match status" value="1"/>
</dbReference>
<dbReference type="Gene3D" id="2.60.40.3960">
    <property type="entry name" value="Velvet domain"/>
    <property type="match status" value="1"/>
</dbReference>
<evidence type="ECO:0000256" key="5">
    <source>
        <dbReference type="ARBA" id="ARBA00023242"/>
    </source>
</evidence>
<dbReference type="GO" id="GO:0005634">
    <property type="term" value="C:nucleus"/>
    <property type="evidence" value="ECO:0007669"/>
    <property type="project" value="UniProtKB-SubCell"/>
</dbReference>
<protein>
    <submittedName>
        <fullName evidence="8">Podospora anserina S mat+ genomic DNA chromosome 1, supercontig 1</fullName>
    </submittedName>
</protein>
<dbReference type="GeneID" id="6197544"/>
<evidence type="ECO:0000256" key="1">
    <source>
        <dbReference type="ARBA" id="ARBA00004123"/>
    </source>
</evidence>
<dbReference type="GO" id="GO:0030435">
    <property type="term" value="P:sporulation resulting in formation of a cellular spore"/>
    <property type="evidence" value="ECO:0007669"/>
    <property type="project" value="UniProtKB-KW"/>
</dbReference>
<accession>B2A8W3</accession>
<organism evidence="8">
    <name type="scientific">Podospora anserina (strain S / ATCC MYA-4624 / DSM 980 / FGSC 10383)</name>
    <name type="common">Pleurage anserina</name>
    <dbReference type="NCBI Taxonomy" id="515849"/>
    <lineage>
        <taxon>Eukaryota</taxon>
        <taxon>Fungi</taxon>
        <taxon>Dikarya</taxon>
        <taxon>Ascomycota</taxon>
        <taxon>Pezizomycotina</taxon>
        <taxon>Sordariomycetes</taxon>
        <taxon>Sordariomycetidae</taxon>
        <taxon>Sordariales</taxon>
        <taxon>Podosporaceae</taxon>
        <taxon>Podospora</taxon>
        <taxon>Podospora anserina</taxon>
    </lineage>
</organism>
<dbReference type="HOGENOM" id="CLU_1598490_0_0_1"/>
<dbReference type="VEuPathDB" id="FungiDB:PODANS_1_7600"/>
<reference evidence="8" key="2">
    <citation type="submission" date="2008-07" db="EMBL/GenBank/DDBJ databases">
        <authorList>
            <person name="Genoscope - CEA"/>
        </authorList>
    </citation>
    <scope>NUCLEOTIDE SEQUENCE</scope>
    <source>
        <strain evidence="8">S mat+</strain>
    </source>
</reference>
<evidence type="ECO:0000256" key="4">
    <source>
        <dbReference type="ARBA" id="ARBA00023163"/>
    </source>
</evidence>
<evidence type="ECO:0000256" key="6">
    <source>
        <dbReference type="ARBA" id="ARBA00038045"/>
    </source>
</evidence>
<dbReference type="KEGG" id="pan:PODANSg10031"/>
<evidence type="ECO:0000256" key="3">
    <source>
        <dbReference type="ARBA" id="ARBA00023015"/>
    </source>
</evidence>
<evidence type="ECO:0000313" key="8">
    <source>
        <dbReference type="EMBL" id="CAP60464.1"/>
    </source>
</evidence>
<keyword evidence="3" id="KW-0805">Transcription regulation</keyword>
<dbReference type="InterPro" id="IPR038491">
    <property type="entry name" value="Velvet_dom_sf"/>
</dbReference>
<feature type="non-terminal residue" evidence="8">
    <location>
        <position position="1"/>
    </location>
</feature>
<dbReference type="PANTHER" id="PTHR33572">
    <property type="entry name" value="SPORE DEVELOPMENT REGULATOR VOSA"/>
    <property type="match status" value="1"/>
</dbReference>